<feature type="active site" description="Proton donor/acceptor" evidence="10">
    <location>
        <position position="181"/>
    </location>
</feature>
<dbReference type="InterPro" id="IPR001764">
    <property type="entry name" value="Glyco_hydro_3_N"/>
</dbReference>
<evidence type="ECO:0000256" key="9">
    <source>
        <dbReference type="ARBA" id="ARBA00023316"/>
    </source>
</evidence>
<dbReference type="RefSeq" id="WP_109678431.1">
    <property type="nucleotide sequence ID" value="NZ_CP086615.1"/>
</dbReference>
<evidence type="ECO:0000259" key="11">
    <source>
        <dbReference type="Pfam" id="PF00933"/>
    </source>
</evidence>
<dbReference type="PANTHER" id="PTHR30480:SF13">
    <property type="entry name" value="BETA-HEXOSAMINIDASE"/>
    <property type="match status" value="1"/>
</dbReference>
<dbReference type="Pfam" id="PF00933">
    <property type="entry name" value="Glyco_hydro_3"/>
    <property type="match status" value="1"/>
</dbReference>
<dbReference type="InterPro" id="IPR022956">
    <property type="entry name" value="Beta_hexosaminidase_bac"/>
</dbReference>
<dbReference type="GO" id="GO:0008360">
    <property type="term" value="P:regulation of cell shape"/>
    <property type="evidence" value="ECO:0007669"/>
    <property type="project" value="UniProtKB-KW"/>
</dbReference>
<comment type="subcellular location">
    <subcellularLocation>
        <location evidence="10">Cytoplasm</location>
    </subcellularLocation>
</comment>
<keyword evidence="5 10" id="KW-0133">Cell shape</keyword>
<dbReference type="GO" id="GO:0051301">
    <property type="term" value="P:cell division"/>
    <property type="evidence" value="ECO:0007669"/>
    <property type="project" value="UniProtKB-KW"/>
</dbReference>
<dbReference type="EC" id="3.2.1.52" evidence="10"/>
<keyword evidence="4 10" id="KW-0378">Hydrolase</keyword>
<dbReference type="PANTHER" id="PTHR30480">
    <property type="entry name" value="BETA-HEXOSAMINIDASE-RELATED"/>
    <property type="match status" value="1"/>
</dbReference>
<protein>
    <recommendedName>
        <fullName evidence="10">Beta-hexosaminidase</fullName>
        <ecNumber evidence="10">3.2.1.52</ecNumber>
    </recommendedName>
    <alternativeName>
        <fullName evidence="10">Beta-N-acetylhexosaminidase</fullName>
    </alternativeName>
    <alternativeName>
        <fullName evidence="10">N-acetyl-beta-glucosaminidase</fullName>
    </alternativeName>
</protein>
<comment type="function">
    <text evidence="10">Plays a role in peptidoglycan recycling by cleaving the terminal beta-1,4-linked N-acetylglucosamine (GlcNAc) from peptide-linked peptidoglycan fragments, giving rise to free GlcNAc, anhydro-N-acetylmuramic acid and anhydro-N-acetylmuramic acid-linked peptides.</text>
</comment>
<evidence type="ECO:0000256" key="10">
    <source>
        <dbReference type="HAMAP-Rule" id="MF_00364"/>
    </source>
</evidence>
<comment type="similarity">
    <text evidence="10">Belongs to the glycosyl hydrolase 3 family. NagZ subfamily.</text>
</comment>
<dbReference type="OrthoDB" id="9786661at2"/>
<gene>
    <name evidence="10" type="primary">nagZ</name>
    <name evidence="12" type="ORF">DEM34_09035</name>
</gene>
<dbReference type="InterPro" id="IPR036962">
    <property type="entry name" value="Glyco_hydro_3_N_sf"/>
</dbReference>
<dbReference type="UniPathway" id="UPA00544"/>
<dbReference type="GO" id="GO:0004563">
    <property type="term" value="F:beta-N-acetylhexosaminidase activity"/>
    <property type="evidence" value="ECO:0007669"/>
    <property type="project" value="UniProtKB-UniRule"/>
</dbReference>
<dbReference type="AlphaFoldDB" id="A0A2U2N1X4"/>
<feature type="site" description="Important for catalytic activity" evidence="10">
    <location>
        <position position="179"/>
    </location>
</feature>
<dbReference type="SUPFAM" id="SSF51445">
    <property type="entry name" value="(Trans)glycosidases"/>
    <property type="match status" value="1"/>
</dbReference>
<organism evidence="12 13">
    <name type="scientific">Sediminicurvatus halobius</name>
    <dbReference type="NCBI Taxonomy" id="2182432"/>
    <lineage>
        <taxon>Bacteria</taxon>
        <taxon>Pseudomonadati</taxon>
        <taxon>Pseudomonadota</taxon>
        <taxon>Gammaproteobacteria</taxon>
        <taxon>Chromatiales</taxon>
        <taxon>Ectothiorhodospiraceae</taxon>
        <taxon>Sediminicurvatus</taxon>
    </lineage>
</organism>
<reference evidence="12 13" key="1">
    <citation type="submission" date="2018-05" db="EMBL/GenBank/DDBJ databases">
        <title>Spiribacter halobius sp. nov., a moderately halophilic bacterium isolated from marine solar saltern.</title>
        <authorList>
            <person name="Zheng W.-S."/>
            <person name="Lu D.-C."/>
            <person name="Du Z.-J."/>
        </authorList>
    </citation>
    <scope>NUCLEOTIDE SEQUENCE [LARGE SCALE GENOMIC DNA]</scope>
    <source>
        <strain evidence="12 13">E85</strain>
    </source>
</reference>
<keyword evidence="6 10" id="KW-0573">Peptidoglycan synthesis</keyword>
<dbReference type="EMBL" id="QFFI01000012">
    <property type="protein sequence ID" value="PWG63211.1"/>
    <property type="molecule type" value="Genomic_DNA"/>
</dbReference>
<feature type="binding site" evidence="10">
    <location>
        <position position="72"/>
    </location>
    <ligand>
        <name>substrate</name>
    </ligand>
</feature>
<dbReference type="GO" id="GO:0005737">
    <property type="term" value="C:cytoplasm"/>
    <property type="evidence" value="ECO:0007669"/>
    <property type="project" value="UniProtKB-SubCell"/>
</dbReference>
<dbReference type="GO" id="GO:0005975">
    <property type="term" value="P:carbohydrate metabolic process"/>
    <property type="evidence" value="ECO:0007669"/>
    <property type="project" value="InterPro"/>
</dbReference>
<evidence type="ECO:0000256" key="6">
    <source>
        <dbReference type="ARBA" id="ARBA00022984"/>
    </source>
</evidence>
<keyword evidence="13" id="KW-1185">Reference proteome</keyword>
<keyword evidence="3 10" id="KW-0132">Cell division</keyword>
<dbReference type="HAMAP" id="MF_00364">
    <property type="entry name" value="NagZ"/>
    <property type="match status" value="1"/>
</dbReference>
<evidence type="ECO:0000256" key="1">
    <source>
        <dbReference type="ARBA" id="ARBA00001231"/>
    </source>
</evidence>
<dbReference type="InterPro" id="IPR017853">
    <property type="entry name" value="GH"/>
</dbReference>
<evidence type="ECO:0000256" key="4">
    <source>
        <dbReference type="ARBA" id="ARBA00022801"/>
    </source>
</evidence>
<feature type="binding site" evidence="10">
    <location>
        <position position="64"/>
    </location>
    <ligand>
        <name>substrate</name>
    </ligand>
</feature>
<feature type="binding site" evidence="10">
    <location>
        <position position="138"/>
    </location>
    <ligand>
        <name>substrate</name>
    </ligand>
</feature>
<comment type="catalytic activity">
    <reaction evidence="1 10">
        <text>Hydrolysis of terminal non-reducing N-acetyl-D-hexosamine residues in N-acetyl-beta-D-hexosaminides.</text>
        <dbReference type="EC" id="3.2.1.52"/>
    </reaction>
</comment>
<dbReference type="NCBIfam" id="NF003740">
    <property type="entry name" value="PRK05337.1"/>
    <property type="match status" value="1"/>
</dbReference>
<evidence type="ECO:0000256" key="2">
    <source>
        <dbReference type="ARBA" id="ARBA00022490"/>
    </source>
</evidence>
<dbReference type="GO" id="GO:0009252">
    <property type="term" value="P:peptidoglycan biosynthetic process"/>
    <property type="evidence" value="ECO:0007669"/>
    <property type="project" value="UniProtKB-KW"/>
</dbReference>
<comment type="pathway">
    <text evidence="10">Cell wall biogenesis; peptidoglycan recycling.</text>
</comment>
<feature type="active site" description="Nucleophile" evidence="10">
    <location>
        <position position="252"/>
    </location>
</feature>
<keyword evidence="2 10" id="KW-0963">Cytoplasm</keyword>
<accession>A0A2U2N1X4</accession>
<evidence type="ECO:0000313" key="12">
    <source>
        <dbReference type="EMBL" id="PWG63211.1"/>
    </source>
</evidence>
<dbReference type="GO" id="GO:0009254">
    <property type="term" value="P:peptidoglycan turnover"/>
    <property type="evidence" value="ECO:0007669"/>
    <property type="project" value="UniProtKB-UniRule"/>
</dbReference>
<proteinExistence type="inferred from homology"/>
<name>A0A2U2N1X4_9GAMM</name>
<evidence type="ECO:0000256" key="5">
    <source>
        <dbReference type="ARBA" id="ARBA00022960"/>
    </source>
</evidence>
<keyword evidence="7 10" id="KW-0326">Glycosidase</keyword>
<feature type="binding site" evidence="10">
    <location>
        <begin position="168"/>
        <end position="169"/>
    </location>
    <ligand>
        <name>substrate</name>
    </ligand>
</feature>
<feature type="domain" description="Glycoside hydrolase family 3 N-terminal" evidence="11">
    <location>
        <begin position="17"/>
        <end position="296"/>
    </location>
</feature>
<evidence type="ECO:0000256" key="8">
    <source>
        <dbReference type="ARBA" id="ARBA00023306"/>
    </source>
</evidence>
<keyword evidence="9 10" id="KW-0961">Cell wall biogenesis/degradation</keyword>
<comment type="caution">
    <text evidence="12">The sequence shown here is derived from an EMBL/GenBank/DDBJ whole genome shotgun (WGS) entry which is preliminary data.</text>
</comment>
<dbReference type="GO" id="GO:0071555">
    <property type="term" value="P:cell wall organization"/>
    <property type="evidence" value="ECO:0007669"/>
    <property type="project" value="UniProtKB-KW"/>
</dbReference>
<keyword evidence="8 10" id="KW-0131">Cell cycle</keyword>
<evidence type="ECO:0000256" key="7">
    <source>
        <dbReference type="ARBA" id="ARBA00023295"/>
    </source>
</evidence>
<dbReference type="InterPro" id="IPR050226">
    <property type="entry name" value="NagZ_Beta-hexosaminidase"/>
</dbReference>
<dbReference type="Proteomes" id="UP000245474">
    <property type="component" value="Unassembled WGS sequence"/>
</dbReference>
<evidence type="ECO:0000313" key="13">
    <source>
        <dbReference type="Proteomes" id="UP000245474"/>
    </source>
</evidence>
<dbReference type="Gene3D" id="3.20.20.300">
    <property type="entry name" value="Glycoside hydrolase, family 3, N-terminal domain"/>
    <property type="match status" value="1"/>
</dbReference>
<evidence type="ECO:0000256" key="3">
    <source>
        <dbReference type="ARBA" id="ARBA00022618"/>
    </source>
</evidence>
<sequence length="348" mass="36800">MTLGPVMLGIDGTTLTGEERQRLRHPAVGGVILFTRNFRDPAQVTALIEDIHDLRDPPLLVAVDQEGGRVQRFRQGLTELPPPRRYGEEYDHCAAAGVAATEQGAWLLAAELRALGVDLTFAPLLDLDRGISGVIGDRALHADPEVVTRLGLAWQRGVRRAGMAAVGKHYPGHGGVAPDSHVELPVDGRGLADLRAEDEVPFRRLIDNDLAGVMMAHVVYSAVDGTPAGFSRRWVSGELRGELGFQGAVFSDDLGMAAAAGAGDLGARALAALAAGCDMVLVCNEGRAADAVLAAVEGPRPASALRLARLRGRGGRESLEALRAQPAWQAAAHLLAELERGRSGELEV</sequence>